<dbReference type="FunFam" id="1.10.3730.20:FF:000001">
    <property type="entry name" value="Quaternary ammonium compound resistance transporter SugE"/>
    <property type="match status" value="1"/>
</dbReference>
<dbReference type="GeneID" id="62498145"/>
<dbReference type="PANTHER" id="PTHR30561:SF1">
    <property type="entry name" value="MULTIDRUG TRANSPORTER EMRE"/>
    <property type="match status" value="1"/>
</dbReference>
<gene>
    <name evidence="8" type="ORF">B4102_3027</name>
</gene>
<dbReference type="GO" id="GO:0022857">
    <property type="term" value="F:transmembrane transporter activity"/>
    <property type="evidence" value="ECO:0007669"/>
    <property type="project" value="InterPro"/>
</dbReference>
<dbReference type="OrthoDB" id="21828at2"/>
<dbReference type="GO" id="GO:0005886">
    <property type="term" value="C:plasma membrane"/>
    <property type="evidence" value="ECO:0007669"/>
    <property type="project" value="UniProtKB-SubCell"/>
</dbReference>
<comment type="caution">
    <text evidence="8">The sequence shown here is derived from an EMBL/GenBank/DDBJ whole genome shotgun (WGS) entry which is preliminary data.</text>
</comment>
<evidence type="ECO:0000256" key="7">
    <source>
        <dbReference type="RuleBase" id="RU003942"/>
    </source>
</evidence>
<dbReference type="InterPro" id="IPR000390">
    <property type="entry name" value="Small_drug/metabolite_transptr"/>
</dbReference>
<dbReference type="AlphaFoldDB" id="A0A150L4N0"/>
<dbReference type="Pfam" id="PF00893">
    <property type="entry name" value="Multi_Drug_Res"/>
    <property type="match status" value="1"/>
</dbReference>
<keyword evidence="3" id="KW-1003">Cell membrane</keyword>
<evidence type="ECO:0000256" key="3">
    <source>
        <dbReference type="ARBA" id="ARBA00022475"/>
    </source>
</evidence>
<evidence type="ECO:0000256" key="1">
    <source>
        <dbReference type="ARBA" id="ARBA00004651"/>
    </source>
</evidence>
<keyword evidence="6" id="KW-0472">Membrane</keyword>
<dbReference type="EMBL" id="LQYN01000051">
    <property type="protein sequence ID" value="KYD06642.1"/>
    <property type="molecule type" value="Genomic_DNA"/>
</dbReference>
<reference evidence="8 9" key="1">
    <citation type="submission" date="2016-01" db="EMBL/GenBank/DDBJ databases">
        <title>Genome Sequences of Twelve Sporeforming Bacillus Species Isolated from Foods.</title>
        <authorList>
            <person name="Berendsen E.M."/>
            <person name="Wells-Bennik M.H."/>
            <person name="Krawcyk A.O."/>
            <person name="De Jong A."/>
            <person name="Holsappel S."/>
            <person name="Eijlander R.T."/>
            <person name="Kuipers O.P."/>
        </authorList>
    </citation>
    <scope>NUCLEOTIDE SEQUENCE [LARGE SCALE GENOMIC DNA]</scope>
    <source>
        <strain evidence="8 9">B4102</strain>
    </source>
</reference>
<dbReference type="Proteomes" id="UP000075666">
    <property type="component" value="Unassembled WGS sequence"/>
</dbReference>
<evidence type="ECO:0000256" key="6">
    <source>
        <dbReference type="ARBA" id="ARBA00023136"/>
    </source>
</evidence>
<dbReference type="SUPFAM" id="SSF103481">
    <property type="entry name" value="Multidrug resistance efflux transporter EmrE"/>
    <property type="match status" value="1"/>
</dbReference>
<keyword evidence="5" id="KW-1133">Transmembrane helix</keyword>
<protein>
    <submittedName>
        <fullName evidence="8">Uncharacterized protein</fullName>
    </submittedName>
</protein>
<evidence type="ECO:0000313" key="8">
    <source>
        <dbReference type="EMBL" id="KYD06642.1"/>
    </source>
</evidence>
<dbReference type="STRING" id="46224.B4102_3027"/>
<keyword evidence="9" id="KW-1185">Reference proteome</keyword>
<keyword evidence="2" id="KW-0813">Transport</keyword>
<dbReference type="InterPro" id="IPR037185">
    <property type="entry name" value="EmrE-like"/>
</dbReference>
<sequence>MDAYVLLIVAIISEVFGSSMLKATNGFKNFFPSLGVVAGYGVAFFSLSISLKTLSLGMAYAIWAGLGTALTALVGVIIYKEKFNGKKFFGLTLIIGGVIFLNYGGAH</sequence>
<organism evidence="8 9">
    <name type="scientific">Heyndrickxia sporothermodurans</name>
    <dbReference type="NCBI Taxonomy" id="46224"/>
    <lineage>
        <taxon>Bacteria</taxon>
        <taxon>Bacillati</taxon>
        <taxon>Bacillota</taxon>
        <taxon>Bacilli</taxon>
        <taxon>Bacillales</taxon>
        <taxon>Bacillaceae</taxon>
        <taxon>Heyndrickxia</taxon>
    </lineage>
</organism>
<accession>A0A150L4N0</accession>
<comment type="similarity">
    <text evidence="7">Belongs to the drug/metabolite transporter (DMT) superfamily. Small multidrug resistance (SMR) (TC 2.A.7.1) family.</text>
</comment>
<comment type="subcellular location">
    <subcellularLocation>
        <location evidence="1 7">Cell membrane</location>
        <topology evidence="1 7">Multi-pass membrane protein</topology>
    </subcellularLocation>
</comment>
<name>A0A150L4N0_9BACI</name>
<evidence type="ECO:0000256" key="2">
    <source>
        <dbReference type="ARBA" id="ARBA00022448"/>
    </source>
</evidence>
<dbReference type="InterPro" id="IPR045324">
    <property type="entry name" value="Small_multidrug_res"/>
</dbReference>
<dbReference type="PANTHER" id="PTHR30561">
    <property type="entry name" value="SMR FAMILY PROTON-DEPENDENT DRUG EFFLUX TRANSPORTER SUGE"/>
    <property type="match status" value="1"/>
</dbReference>
<dbReference type="Gene3D" id="1.10.3730.20">
    <property type="match status" value="1"/>
</dbReference>
<keyword evidence="4 7" id="KW-0812">Transmembrane</keyword>
<evidence type="ECO:0000256" key="5">
    <source>
        <dbReference type="ARBA" id="ARBA00022989"/>
    </source>
</evidence>
<dbReference type="PATRIC" id="fig|46224.3.peg.2997"/>
<evidence type="ECO:0000256" key="4">
    <source>
        <dbReference type="ARBA" id="ARBA00022692"/>
    </source>
</evidence>
<evidence type="ECO:0000313" key="9">
    <source>
        <dbReference type="Proteomes" id="UP000075666"/>
    </source>
</evidence>
<dbReference type="RefSeq" id="WP_066231367.1">
    <property type="nucleotide sequence ID" value="NZ_JALKTV010000004.1"/>
</dbReference>
<proteinExistence type="inferred from homology"/>